<evidence type="ECO:0000313" key="2">
    <source>
        <dbReference type="EMBL" id="KER26805.1"/>
    </source>
</evidence>
<feature type="region of interest" description="Disordered" evidence="1">
    <location>
        <begin position="1"/>
        <end position="20"/>
    </location>
</feature>
<name>A0A074ZTU4_OPIVI</name>
<dbReference type="AlphaFoldDB" id="A0A074ZTU4"/>
<reference evidence="2 3" key="1">
    <citation type="submission" date="2013-11" db="EMBL/GenBank/DDBJ databases">
        <title>Opisthorchis viverrini - life in the bile duct.</title>
        <authorList>
            <person name="Young N.D."/>
            <person name="Nagarajan N."/>
            <person name="Lin S.J."/>
            <person name="Korhonen P.K."/>
            <person name="Jex A.R."/>
            <person name="Hall R.S."/>
            <person name="Safavi-Hemami H."/>
            <person name="Kaewkong W."/>
            <person name="Bertrand D."/>
            <person name="Gao S."/>
            <person name="Seet Q."/>
            <person name="Wongkham S."/>
            <person name="Teh B.T."/>
            <person name="Wongkham C."/>
            <person name="Intapan P.M."/>
            <person name="Maleewong W."/>
            <person name="Yang X."/>
            <person name="Hu M."/>
            <person name="Wang Z."/>
            <person name="Hofmann A."/>
            <person name="Sternberg P.W."/>
            <person name="Tan P."/>
            <person name="Wang J."/>
            <person name="Gasser R.B."/>
        </authorList>
    </citation>
    <scope>NUCLEOTIDE SEQUENCE [LARGE SCALE GENOMIC DNA]</scope>
</reference>
<dbReference type="CTD" id="20320199"/>
<evidence type="ECO:0000256" key="1">
    <source>
        <dbReference type="SAM" id="MobiDB-lite"/>
    </source>
</evidence>
<dbReference type="EMBL" id="KL596738">
    <property type="protein sequence ID" value="KER26805.1"/>
    <property type="molecule type" value="Genomic_DNA"/>
</dbReference>
<protein>
    <submittedName>
        <fullName evidence="2">Uncharacterized protein</fullName>
    </submittedName>
</protein>
<dbReference type="Proteomes" id="UP000054324">
    <property type="component" value="Unassembled WGS sequence"/>
</dbReference>
<proteinExistence type="predicted"/>
<gene>
    <name evidence="2" type="ORF">T265_06017</name>
</gene>
<dbReference type="KEGG" id="ovi:T265_06017"/>
<accession>A0A074ZTU4</accession>
<dbReference type="RefSeq" id="XP_009169440.1">
    <property type="nucleotide sequence ID" value="XM_009171176.1"/>
</dbReference>
<evidence type="ECO:0000313" key="3">
    <source>
        <dbReference type="Proteomes" id="UP000054324"/>
    </source>
</evidence>
<keyword evidence="3" id="KW-1185">Reference proteome</keyword>
<sequence length="204" mass="23116">MVVHDTENDTPCYPSHTAPPGKRQLQSFIQYTLEATTEDSFTKQQQLSAHLNASPSFCRIPASYFGSHVKDSKTAKMNYDKIWTDFLIKKTTLQGKWNGIMVSGQFCLHGKHFTETDGVSDHRCLWSLAQAWGEHRASNSGVRRMVSGGNNSPTVDELTTLRWLGYMLRILVDRLPQRTLFAQPNEEWKRARGSHDLAATYGSH</sequence>
<organism evidence="2 3">
    <name type="scientific">Opisthorchis viverrini</name>
    <name type="common">Southeast Asian liver fluke</name>
    <dbReference type="NCBI Taxonomy" id="6198"/>
    <lineage>
        <taxon>Eukaryota</taxon>
        <taxon>Metazoa</taxon>
        <taxon>Spiralia</taxon>
        <taxon>Lophotrochozoa</taxon>
        <taxon>Platyhelminthes</taxon>
        <taxon>Trematoda</taxon>
        <taxon>Digenea</taxon>
        <taxon>Opisthorchiida</taxon>
        <taxon>Opisthorchiata</taxon>
        <taxon>Opisthorchiidae</taxon>
        <taxon>Opisthorchis</taxon>
    </lineage>
</organism>
<dbReference type="GeneID" id="20320199"/>